<evidence type="ECO:0000313" key="5">
    <source>
        <dbReference type="EMBL" id="ACZ30553.1"/>
    </source>
</evidence>
<dbReference type="eggNOG" id="ENOG5033UZR">
    <property type="taxonomic scope" value="Bacteria"/>
</dbReference>
<name>D1BS61_XYLCX</name>
<dbReference type="KEGG" id="xce:Xcel_1523"/>
<evidence type="ECO:0000256" key="3">
    <source>
        <dbReference type="SAM" id="SignalP"/>
    </source>
</evidence>
<dbReference type="AlphaFoldDB" id="D1BS61"/>
<feature type="compositionally biased region" description="Gly residues" evidence="1">
    <location>
        <begin position="352"/>
        <end position="370"/>
    </location>
</feature>
<proteinExistence type="predicted"/>
<dbReference type="Proteomes" id="UP000002255">
    <property type="component" value="Chromosome"/>
</dbReference>
<gene>
    <name evidence="5" type="ordered locus">Xcel_1523</name>
</gene>
<keyword evidence="2" id="KW-0812">Transmembrane</keyword>
<feature type="region of interest" description="Disordered" evidence="1">
    <location>
        <begin position="401"/>
        <end position="433"/>
    </location>
</feature>
<dbReference type="STRING" id="446471.Xcel_1523"/>
<keyword evidence="3" id="KW-0732">Signal</keyword>
<dbReference type="Gene3D" id="2.60.40.10">
    <property type="entry name" value="Immunoglobulins"/>
    <property type="match status" value="1"/>
</dbReference>
<dbReference type="HOGENOM" id="CLU_428211_0_0_11"/>
<sequence length="660" mass="67148">MGIRRRRPSGVLCALMLALVGTATPAGAAPVISATGDVPSLTVVGAATEGAAFQAFQVARYAGVGVAQGRPVSVALESATDSLRTVLAAQVVQQEDARNGFTPAPPVTADGLVDGLDPLAWVAEHWSSGGTDLWGNPAATDGPLAELAGWLADAVQADPGHFGLHTATRTGARTADGVARATFTGLPAGLYVLFPQGAATSGATVSAPMLVGTQIPVGGTLHDLYAADGTVARTLGVVHVKGDAVTVSKSITGDGSPTFAGGDAVPMTIATRLPHFGRFDPTVPVRFEITDTHSAGLGEPDWAGTDARLADPVLTVGATTLGYEVGCDVGVANASDPCFGVVSTSSTTEGGSTTGGGSTDGGGSTGEGGGTWTVVLPDWVVRTHGGDVVILTYEQLLAPDLSSPTGGGTPGTRDTNRASVTFSHDPARPDATTTTGDAEIAVFTFPLHLTKQDAQSGTPLAGVEFAVSAGDVEHCFVRTDDGVYWHAGIAPCADTHDRPSTSSAGTLTVHGLAGNVTYTVAETKQADGYHASNLDTVRFTARAEPTFSPDRLTVTLLDYTYGSAGNVHRLERFLTADPVTTTIPTNAGNEHREHSTGRVTVLNWIAGAHSDTGGAINKLGFDARSAALAVMLLAASGAFFALAARRRSAETSTPVPEPAP</sequence>
<reference evidence="5 6" key="2">
    <citation type="journal article" date="2010" name="Stand. Genomic Sci.">
        <title>Complete genome sequence of Xylanimonas cellulosilytica type strain (XIL07).</title>
        <authorList>
            <person name="Foster B."/>
            <person name="Pukall R."/>
            <person name="Abt B."/>
            <person name="Nolan M."/>
            <person name="Glavina Del Rio T."/>
            <person name="Chen F."/>
            <person name="Lucas S."/>
            <person name="Tice H."/>
            <person name="Pitluck S."/>
            <person name="Cheng J.-F."/>
            <person name="Chertkov O."/>
            <person name="Brettin T."/>
            <person name="Han C."/>
            <person name="Detter J.C."/>
            <person name="Bruce D."/>
            <person name="Goodwin L."/>
            <person name="Ivanova N."/>
            <person name="Mavromatis K."/>
            <person name="Pati A."/>
            <person name="Mikhailova N."/>
            <person name="Chen A."/>
            <person name="Palaniappan K."/>
            <person name="Land M."/>
            <person name="Hauser L."/>
            <person name="Chang Y.-J."/>
            <person name="Jeffries C.D."/>
            <person name="Chain P."/>
            <person name="Rohde M."/>
            <person name="Goeker M."/>
            <person name="Bristow J."/>
            <person name="Eisen J.A."/>
            <person name="Markowitz V."/>
            <person name="Hugenholtz P."/>
            <person name="Kyrpides N.C."/>
            <person name="Klenk H.-P."/>
            <person name="Lapidus A."/>
        </authorList>
    </citation>
    <scope>NUCLEOTIDE SEQUENCE [LARGE SCALE GENOMIC DNA]</scope>
    <source>
        <strain evidence="6">DSM 15894 / CECT 5975 / LMG 20990 / XIL07</strain>
    </source>
</reference>
<keyword evidence="2" id="KW-0472">Membrane</keyword>
<evidence type="ECO:0000313" key="6">
    <source>
        <dbReference type="Proteomes" id="UP000002255"/>
    </source>
</evidence>
<feature type="region of interest" description="Disordered" evidence="1">
    <location>
        <begin position="344"/>
        <end position="370"/>
    </location>
</feature>
<evidence type="ECO:0000256" key="2">
    <source>
        <dbReference type="SAM" id="Phobius"/>
    </source>
</evidence>
<evidence type="ECO:0000259" key="4">
    <source>
        <dbReference type="Pfam" id="PF17802"/>
    </source>
</evidence>
<feature type="domain" description="SpaA-like prealbumin fold" evidence="4">
    <location>
        <begin position="447"/>
        <end position="533"/>
    </location>
</feature>
<dbReference type="InterPro" id="IPR041033">
    <property type="entry name" value="SpaA_PFL_dom_1"/>
</dbReference>
<feature type="signal peptide" evidence="3">
    <location>
        <begin position="1"/>
        <end position="28"/>
    </location>
</feature>
<dbReference type="Pfam" id="PF17802">
    <property type="entry name" value="SpaA"/>
    <property type="match status" value="1"/>
</dbReference>
<feature type="transmembrane region" description="Helical" evidence="2">
    <location>
        <begin position="626"/>
        <end position="644"/>
    </location>
</feature>
<dbReference type="GO" id="GO:0005975">
    <property type="term" value="P:carbohydrate metabolic process"/>
    <property type="evidence" value="ECO:0007669"/>
    <property type="project" value="UniProtKB-ARBA"/>
</dbReference>
<organism evidence="5 6">
    <name type="scientific">Xylanimonas cellulosilytica (strain DSM 15894 / JCM 12276 / CECT 5975 / KCTC 9989 / LMG 20990 / NBRC 107835 / XIL07)</name>
    <dbReference type="NCBI Taxonomy" id="446471"/>
    <lineage>
        <taxon>Bacteria</taxon>
        <taxon>Bacillati</taxon>
        <taxon>Actinomycetota</taxon>
        <taxon>Actinomycetes</taxon>
        <taxon>Micrococcales</taxon>
        <taxon>Promicromonosporaceae</taxon>
        <taxon>Xylanimonas</taxon>
    </lineage>
</organism>
<dbReference type="InterPro" id="IPR013783">
    <property type="entry name" value="Ig-like_fold"/>
</dbReference>
<keyword evidence="2" id="KW-1133">Transmembrane helix</keyword>
<accession>D1BS61</accession>
<feature type="chain" id="PRO_5003020760" description="SpaA-like prealbumin fold domain-containing protein" evidence="3">
    <location>
        <begin position="29"/>
        <end position="660"/>
    </location>
</feature>
<reference evidence="6" key="1">
    <citation type="submission" date="2009-11" db="EMBL/GenBank/DDBJ databases">
        <title>The complete chromosome of Xylanimonas cellulosilytica DSM 15894.</title>
        <authorList>
            <consortium name="US DOE Joint Genome Institute (JGI-PGF)"/>
            <person name="Lucas S."/>
            <person name="Copeland A."/>
            <person name="Lapidus A."/>
            <person name="Glavina del Rio T."/>
            <person name="Dalin E."/>
            <person name="Tice H."/>
            <person name="Bruce D."/>
            <person name="Goodwin L."/>
            <person name="Pitluck S."/>
            <person name="Kyrpides N."/>
            <person name="Mavromatis K."/>
            <person name="Ivanova N."/>
            <person name="Mikhailova N."/>
            <person name="Foster B."/>
            <person name="Clum A."/>
            <person name="Brettin T."/>
            <person name="Detter J.C."/>
            <person name="Han C."/>
            <person name="Larimer F."/>
            <person name="Land M."/>
            <person name="Hauser L."/>
            <person name="Markowitz V."/>
            <person name="Cheng J.F."/>
            <person name="Hugenholtz P."/>
            <person name="Woyke T."/>
            <person name="Wu D."/>
            <person name="Gehrich-Schroeter G."/>
            <person name="Schneider S."/>
            <person name="Pukall S.R."/>
            <person name="Klenk H.P."/>
            <person name="Eisen J.A."/>
        </authorList>
    </citation>
    <scope>NUCLEOTIDE SEQUENCE [LARGE SCALE GENOMIC DNA]</scope>
    <source>
        <strain evidence="6">DSM 15894 / CECT 5975 / LMG 20990 / XIL07</strain>
    </source>
</reference>
<protein>
    <recommendedName>
        <fullName evidence="4">SpaA-like prealbumin fold domain-containing protein</fullName>
    </recommendedName>
</protein>
<evidence type="ECO:0000256" key="1">
    <source>
        <dbReference type="SAM" id="MobiDB-lite"/>
    </source>
</evidence>
<dbReference type="EMBL" id="CP001821">
    <property type="protein sequence ID" value="ACZ30553.1"/>
    <property type="molecule type" value="Genomic_DNA"/>
</dbReference>
<keyword evidence="6" id="KW-1185">Reference proteome</keyword>